<feature type="compositionally biased region" description="Low complexity" evidence="17">
    <location>
        <begin position="43"/>
        <end position="55"/>
    </location>
</feature>
<comment type="catalytic activity">
    <reaction evidence="16">
        <text>[GlcNAc-(1-&gt;4)-Mur2Ac(oyl-L-Ala-gamma-D-Glu-L-Lys-D-Ala-D-Ala)](n)-di-trans,octa-cis-undecaprenyl diphosphate + beta-D-GlcNAc-(1-&gt;4)-Mur2Ac(oyl-L-Ala-gamma-D-Glu-L-Lys-D-Ala-D-Ala)-di-trans,octa-cis-undecaprenyl diphosphate = [GlcNAc-(1-&gt;4)-Mur2Ac(oyl-L-Ala-gamma-D-Glu-L-Lys-D-Ala-D-Ala)](n+1)-di-trans,octa-cis-undecaprenyl diphosphate + di-trans,octa-cis-undecaprenyl diphosphate + H(+)</text>
        <dbReference type="Rhea" id="RHEA:23708"/>
        <dbReference type="Rhea" id="RHEA-COMP:9602"/>
        <dbReference type="Rhea" id="RHEA-COMP:9603"/>
        <dbReference type="ChEBI" id="CHEBI:15378"/>
        <dbReference type="ChEBI" id="CHEBI:58405"/>
        <dbReference type="ChEBI" id="CHEBI:60033"/>
        <dbReference type="ChEBI" id="CHEBI:78435"/>
        <dbReference type="EC" id="2.4.99.28"/>
    </reaction>
</comment>
<evidence type="ECO:0000256" key="8">
    <source>
        <dbReference type="ARBA" id="ARBA00022679"/>
    </source>
</evidence>
<evidence type="ECO:0000256" key="4">
    <source>
        <dbReference type="ARBA" id="ARBA00022475"/>
    </source>
</evidence>
<keyword evidence="11" id="KW-0573">Peptidoglycan synthesis</keyword>
<dbReference type="PANTHER" id="PTHR32282">
    <property type="entry name" value="BINDING PROTEIN TRANSPEPTIDASE, PUTATIVE-RELATED"/>
    <property type="match status" value="1"/>
</dbReference>
<feature type="region of interest" description="Disordered" evidence="17">
    <location>
        <begin position="28"/>
        <end position="55"/>
    </location>
</feature>
<protein>
    <submittedName>
        <fullName evidence="21">Penicillin-binding protein</fullName>
    </submittedName>
</protein>
<keyword evidence="6" id="KW-0645">Protease</keyword>
<evidence type="ECO:0000256" key="12">
    <source>
        <dbReference type="ARBA" id="ARBA00023136"/>
    </source>
</evidence>
<keyword evidence="8" id="KW-0808">Transferase</keyword>
<dbReference type="InterPro" id="IPR001264">
    <property type="entry name" value="Glyco_trans_51"/>
</dbReference>
<comment type="caution">
    <text evidence="21">The sequence shown here is derived from an EMBL/GenBank/DDBJ whole genome shotgun (WGS) entry which is preliminary data.</text>
</comment>
<evidence type="ECO:0000256" key="1">
    <source>
        <dbReference type="ARBA" id="ARBA00004236"/>
    </source>
</evidence>
<evidence type="ECO:0000256" key="2">
    <source>
        <dbReference type="ARBA" id="ARBA00007090"/>
    </source>
</evidence>
<dbReference type="GO" id="GO:0006508">
    <property type="term" value="P:proteolysis"/>
    <property type="evidence" value="ECO:0007669"/>
    <property type="project" value="UniProtKB-KW"/>
</dbReference>
<keyword evidence="18" id="KW-0812">Transmembrane</keyword>
<dbReference type="AlphaFoldDB" id="A0A7C1HGK8"/>
<dbReference type="SUPFAM" id="SSF56601">
    <property type="entry name" value="beta-lactamase/transpeptidase-like"/>
    <property type="match status" value="1"/>
</dbReference>
<evidence type="ECO:0000256" key="13">
    <source>
        <dbReference type="ARBA" id="ARBA00023268"/>
    </source>
</evidence>
<keyword evidence="4" id="KW-1003">Cell membrane</keyword>
<sequence>MNKRRRRRNTNPLSGLLFFTKNIFKKNSSDPKSRIRGSRKVSGKNSSRTPRSSSSLSENTKTLEIFTALTTLVLILMIVGIIFVIGVFAYYSRFLPNPDTLLQRSEELSTKLYDRNNNPIYEVYGEKNRILVTIDDVAPAVIQATLSTEDATFYEHQGYSIRGIARAIRNTLTGEGLQGGSTLTQQVVKNTLLSQERTITRKIKELILSLQLENNYTKEEIIQMYLNETPYGGQNYGIYTAAKAYFNKEPKDLTLPEAAYLAGLPQSPSYYSQFGFNPQAGIERKNYVLYLMNERGWVGPDKKRKFISDEDYEAALTQDLNFQKAAVSIEAPHFVFWAKNVLVDMFGEDVVEQGGLQVTTTIDLELQKKAQEIVYDQVELIKFSHNLYNGSLVAIDPKTGEVLAMVGSKGFFLSSEPEGCISGVAGENGCKFDPQTNIALSLRQPGSSIKPITYATMLSQGYTAAYPFLDVPSKFAGSSPTKPYLPVNYDGIFRGPMSLRKSLGNSLNIPAVKALQIVGIDNMIDTAEKMGISSFSDRNRFGLALALGAGETKLLEMTNAFGVFAAKGLYRQASPILEVKDSFGNTLYKHQDKGKKALSEEVAFLISDILSDDGARSSAFGTNSLLHISGHQVAVKTGTTDDKRDNYAIGFTPSIVVGTWVGNNNNAKMNAYVASGISGATPLWREFMLHYLASVKEPEKFSPPKNMEKMRVDELTGMLPMDGFPSREEWFIKGTEPTSRSSWFQRIEVCRDDGRIANKSCKEADRTKVSTFVKIIAELPEWQYSVDQWVYENFGGDSKYYPPEMESALEYDSDGKLDKSADPVVKIVNIKDGATIPTIFRLKVEVSTPNDVKKVSMYINGDKVAEDSSDPYGYNFNFTVADIGKKIDLKVVAEDSKGNKDEDKVSFVIGGY</sequence>
<feature type="domain" description="Glycosyl transferase family 51" evidence="20">
    <location>
        <begin position="118"/>
        <end position="292"/>
    </location>
</feature>
<evidence type="ECO:0000256" key="5">
    <source>
        <dbReference type="ARBA" id="ARBA00022645"/>
    </source>
</evidence>
<evidence type="ECO:0000259" key="20">
    <source>
        <dbReference type="Pfam" id="PF00912"/>
    </source>
</evidence>
<dbReference type="GO" id="GO:0005886">
    <property type="term" value="C:plasma membrane"/>
    <property type="evidence" value="ECO:0007669"/>
    <property type="project" value="UniProtKB-SubCell"/>
</dbReference>
<dbReference type="InterPro" id="IPR036950">
    <property type="entry name" value="PBP_transglycosylase"/>
</dbReference>
<organism evidence="21">
    <name type="scientific">candidate division WWE3 bacterium</name>
    <dbReference type="NCBI Taxonomy" id="2053526"/>
    <lineage>
        <taxon>Bacteria</taxon>
        <taxon>Katanobacteria</taxon>
    </lineage>
</organism>
<dbReference type="SUPFAM" id="SSF53955">
    <property type="entry name" value="Lysozyme-like"/>
    <property type="match status" value="1"/>
</dbReference>
<reference evidence="21" key="1">
    <citation type="journal article" date="2020" name="mSystems">
        <title>Genome- and Community-Level Interaction Insights into Carbon Utilization and Element Cycling Functions of Hydrothermarchaeota in Hydrothermal Sediment.</title>
        <authorList>
            <person name="Zhou Z."/>
            <person name="Liu Y."/>
            <person name="Xu W."/>
            <person name="Pan J."/>
            <person name="Luo Z.H."/>
            <person name="Li M."/>
        </authorList>
    </citation>
    <scope>NUCLEOTIDE SEQUENCE [LARGE SCALE GENOMIC DNA]</scope>
    <source>
        <strain evidence="21">SpSt-1219</strain>
    </source>
</reference>
<feature type="domain" description="Penicillin-binding protein transpeptidase" evidence="19">
    <location>
        <begin position="390"/>
        <end position="646"/>
    </location>
</feature>
<dbReference type="Gene3D" id="3.40.710.10">
    <property type="entry name" value="DD-peptidase/beta-lactamase superfamily"/>
    <property type="match status" value="1"/>
</dbReference>
<dbReference type="Pfam" id="PF00912">
    <property type="entry name" value="Transgly"/>
    <property type="match status" value="1"/>
</dbReference>
<keyword evidence="14" id="KW-0961">Cell wall biogenesis/degradation</keyword>
<evidence type="ECO:0000256" key="15">
    <source>
        <dbReference type="ARBA" id="ARBA00034000"/>
    </source>
</evidence>
<comment type="similarity">
    <text evidence="3">In the N-terminal section; belongs to the glycosyltransferase 51 family.</text>
</comment>
<dbReference type="Gene3D" id="1.10.3810.10">
    <property type="entry name" value="Biosynthetic peptidoglycan transglycosylase-like"/>
    <property type="match status" value="1"/>
</dbReference>
<evidence type="ECO:0000256" key="3">
    <source>
        <dbReference type="ARBA" id="ARBA00007739"/>
    </source>
</evidence>
<evidence type="ECO:0000256" key="9">
    <source>
        <dbReference type="ARBA" id="ARBA00022801"/>
    </source>
</evidence>
<keyword evidence="7" id="KW-0328">Glycosyltransferase</keyword>
<dbReference type="GO" id="GO:0008955">
    <property type="term" value="F:peptidoglycan glycosyltransferase activity"/>
    <property type="evidence" value="ECO:0007669"/>
    <property type="project" value="UniProtKB-EC"/>
</dbReference>
<dbReference type="FunFam" id="1.10.3810.10:FF:000001">
    <property type="entry name" value="Penicillin-binding protein 1A"/>
    <property type="match status" value="1"/>
</dbReference>
<evidence type="ECO:0000256" key="14">
    <source>
        <dbReference type="ARBA" id="ARBA00023316"/>
    </source>
</evidence>
<evidence type="ECO:0000259" key="19">
    <source>
        <dbReference type="Pfam" id="PF00905"/>
    </source>
</evidence>
<keyword evidence="12 18" id="KW-0472">Membrane</keyword>
<dbReference type="GO" id="GO:0009252">
    <property type="term" value="P:peptidoglycan biosynthetic process"/>
    <property type="evidence" value="ECO:0007669"/>
    <property type="project" value="UniProtKB-KW"/>
</dbReference>
<comment type="subcellular location">
    <subcellularLocation>
        <location evidence="1">Cell membrane</location>
    </subcellularLocation>
</comment>
<keyword evidence="13" id="KW-0511">Multifunctional enzyme</keyword>
<accession>A0A7C1HGK8</accession>
<dbReference type="InterPro" id="IPR001460">
    <property type="entry name" value="PCN-bd_Tpept"/>
</dbReference>
<evidence type="ECO:0000256" key="10">
    <source>
        <dbReference type="ARBA" id="ARBA00022960"/>
    </source>
</evidence>
<evidence type="ECO:0000313" key="21">
    <source>
        <dbReference type="EMBL" id="HDQ88631.1"/>
    </source>
</evidence>
<dbReference type="GO" id="GO:0009002">
    <property type="term" value="F:serine-type D-Ala-D-Ala carboxypeptidase activity"/>
    <property type="evidence" value="ECO:0007669"/>
    <property type="project" value="UniProtKB-EC"/>
</dbReference>
<dbReference type="InterPro" id="IPR013783">
    <property type="entry name" value="Ig-like_fold"/>
</dbReference>
<dbReference type="GO" id="GO:0008360">
    <property type="term" value="P:regulation of cell shape"/>
    <property type="evidence" value="ECO:0007669"/>
    <property type="project" value="UniProtKB-KW"/>
</dbReference>
<evidence type="ECO:0000256" key="17">
    <source>
        <dbReference type="SAM" id="MobiDB-lite"/>
    </source>
</evidence>
<dbReference type="GO" id="GO:0008658">
    <property type="term" value="F:penicillin binding"/>
    <property type="evidence" value="ECO:0007669"/>
    <property type="project" value="InterPro"/>
</dbReference>
<comment type="catalytic activity">
    <reaction evidence="15">
        <text>Preferential cleavage: (Ac)2-L-Lys-D-Ala-|-D-Ala. Also transpeptidation of peptidyl-alanyl moieties that are N-acyl substituents of D-alanine.</text>
        <dbReference type="EC" id="3.4.16.4"/>
    </reaction>
</comment>
<keyword evidence="10" id="KW-0133">Cell shape</keyword>
<keyword evidence="9" id="KW-0378">Hydrolase</keyword>
<evidence type="ECO:0000256" key="11">
    <source>
        <dbReference type="ARBA" id="ARBA00022984"/>
    </source>
</evidence>
<dbReference type="GO" id="GO:0071555">
    <property type="term" value="P:cell wall organization"/>
    <property type="evidence" value="ECO:0007669"/>
    <property type="project" value="UniProtKB-KW"/>
</dbReference>
<dbReference type="InterPro" id="IPR050396">
    <property type="entry name" value="Glycosyltr_51/Transpeptidase"/>
</dbReference>
<comment type="similarity">
    <text evidence="2">In the C-terminal section; belongs to the transpeptidase family.</text>
</comment>
<keyword evidence="18" id="KW-1133">Transmembrane helix</keyword>
<dbReference type="PANTHER" id="PTHR32282:SF11">
    <property type="entry name" value="PENICILLIN-BINDING PROTEIN 1B"/>
    <property type="match status" value="1"/>
</dbReference>
<dbReference type="GO" id="GO:0030288">
    <property type="term" value="C:outer membrane-bounded periplasmic space"/>
    <property type="evidence" value="ECO:0007669"/>
    <property type="project" value="TreeGrafter"/>
</dbReference>
<dbReference type="Proteomes" id="UP000886066">
    <property type="component" value="Unassembled WGS sequence"/>
</dbReference>
<proteinExistence type="inferred from homology"/>
<evidence type="ECO:0000256" key="6">
    <source>
        <dbReference type="ARBA" id="ARBA00022670"/>
    </source>
</evidence>
<dbReference type="EMBL" id="DSDM01000033">
    <property type="protein sequence ID" value="HDQ88631.1"/>
    <property type="molecule type" value="Genomic_DNA"/>
</dbReference>
<dbReference type="InterPro" id="IPR023346">
    <property type="entry name" value="Lysozyme-like_dom_sf"/>
</dbReference>
<dbReference type="Gene3D" id="2.60.40.10">
    <property type="entry name" value="Immunoglobulins"/>
    <property type="match status" value="1"/>
</dbReference>
<keyword evidence="5" id="KW-0121">Carboxypeptidase</keyword>
<name>A0A7C1HGK8_UNCKA</name>
<dbReference type="Pfam" id="PF00905">
    <property type="entry name" value="Transpeptidase"/>
    <property type="match status" value="1"/>
</dbReference>
<evidence type="ECO:0000256" key="18">
    <source>
        <dbReference type="SAM" id="Phobius"/>
    </source>
</evidence>
<evidence type="ECO:0000256" key="7">
    <source>
        <dbReference type="ARBA" id="ARBA00022676"/>
    </source>
</evidence>
<dbReference type="InterPro" id="IPR012338">
    <property type="entry name" value="Beta-lactam/transpept-like"/>
</dbReference>
<feature type="transmembrane region" description="Helical" evidence="18">
    <location>
        <begin position="65"/>
        <end position="91"/>
    </location>
</feature>
<dbReference type="Pfam" id="PF17957">
    <property type="entry name" value="Big_7"/>
    <property type="match status" value="1"/>
</dbReference>
<gene>
    <name evidence="21" type="ORF">ENN92_00565</name>
</gene>
<evidence type="ECO:0000256" key="16">
    <source>
        <dbReference type="ARBA" id="ARBA00049902"/>
    </source>
</evidence>